<dbReference type="Proteomes" id="UP000280434">
    <property type="component" value="Unassembled WGS sequence"/>
</dbReference>
<dbReference type="GO" id="GO:0016747">
    <property type="term" value="F:acyltransferase activity, transferring groups other than amino-acyl groups"/>
    <property type="evidence" value="ECO:0007669"/>
    <property type="project" value="InterPro"/>
</dbReference>
<proteinExistence type="predicted"/>
<organism evidence="2 3">
    <name type="scientific">Trinickia fusca</name>
    <dbReference type="NCBI Taxonomy" id="2419777"/>
    <lineage>
        <taxon>Bacteria</taxon>
        <taxon>Pseudomonadati</taxon>
        <taxon>Pseudomonadota</taxon>
        <taxon>Betaproteobacteria</taxon>
        <taxon>Burkholderiales</taxon>
        <taxon>Burkholderiaceae</taxon>
        <taxon>Trinickia</taxon>
    </lineage>
</organism>
<sequence>MNRWIEPVTLQGEHVVLEPLALEHEAGLEHAAADGELWKLWFTSVPAPGHARRYIETALQMRKQEGAMPFVVREAASNEIVGSTRYCGVDPANRRAEIGYTWYAKRVQRSAVNTEAKLLLLRHAFESLKTIAVELRTNFMNHRSRDAIARLGAKQDGILRNHRIGPDGVLRDSVVFSIIESEWPAVRANLLLKLGRPL</sequence>
<keyword evidence="2" id="KW-0808">Transferase</keyword>
<dbReference type="SUPFAM" id="SSF55729">
    <property type="entry name" value="Acyl-CoA N-acyltransferases (Nat)"/>
    <property type="match status" value="1"/>
</dbReference>
<dbReference type="InterPro" id="IPR000182">
    <property type="entry name" value="GNAT_dom"/>
</dbReference>
<feature type="domain" description="N-acetyltransferase" evidence="1">
    <location>
        <begin position="15"/>
        <end position="154"/>
    </location>
</feature>
<comment type="caution">
    <text evidence="2">The sequence shown here is derived from an EMBL/GenBank/DDBJ whole genome shotgun (WGS) entry which is preliminary data.</text>
</comment>
<protein>
    <submittedName>
        <fullName evidence="2">N-acetyltransferase</fullName>
    </submittedName>
</protein>
<dbReference type="PANTHER" id="PTHR43610:SF1">
    <property type="entry name" value="N-ACETYLTRANSFERASE DOMAIN-CONTAINING PROTEIN"/>
    <property type="match status" value="1"/>
</dbReference>
<keyword evidence="3" id="KW-1185">Reference proteome</keyword>
<reference evidence="2 3" key="1">
    <citation type="submission" date="2018-10" db="EMBL/GenBank/DDBJ databases">
        <title>Paraburkholderia sp. 7MK8-2, isolated from soil.</title>
        <authorList>
            <person name="Gao Z.-H."/>
            <person name="Qiu L.-H."/>
        </authorList>
    </citation>
    <scope>NUCLEOTIDE SEQUENCE [LARGE SCALE GENOMIC DNA]</scope>
    <source>
        <strain evidence="2 3">7MK8-2</strain>
    </source>
</reference>
<name>A0A494X969_9BURK</name>
<evidence type="ECO:0000313" key="3">
    <source>
        <dbReference type="Proteomes" id="UP000280434"/>
    </source>
</evidence>
<dbReference type="AlphaFoldDB" id="A0A494X969"/>
<dbReference type="PANTHER" id="PTHR43610">
    <property type="entry name" value="BLL6696 PROTEIN"/>
    <property type="match status" value="1"/>
</dbReference>
<dbReference type="OrthoDB" id="5295305at2"/>
<gene>
    <name evidence="2" type="ORF">D7S89_21535</name>
</gene>
<accession>A0A494X969</accession>
<dbReference type="EMBL" id="RBZV01000011">
    <property type="protein sequence ID" value="RKP44926.1"/>
    <property type="molecule type" value="Genomic_DNA"/>
</dbReference>
<dbReference type="RefSeq" id="WP_121280880.1">
    <property type="nucleotide sequence ID" value="NZ_RBZV01000011.1"/>
</dbReference>
<dbReference type="InterPro" id="IPR016181">
    <property type="entry name" value="Acyl_CoA_acyltransferase"/>
</dbReference>
<evidence type="ECO:0000313" key="2">
    <source>
        <dbReference type="EMBL" id="RKP44926.1"/>
    </source>
</evidence>
<dbReference type="Pfam" id="PF13302">
    <property type="entry name" value="Acetyltransf_3"/>
    <property type="match status" value="1"/>
</dbReference>
<dbReference type="Gene3D" id="3.40.630.30">
    <property type="match status" value="1"/>
</dbReference>
<evidence type="ECO:0000259" key="1">
    <source>
        <dbReference type="Pfam" id="PF13302"/>
    </source>
</evidence>